<evidence type="ECO:0000313" key="4">
    <source>
        <dbReference type="EMBL" id="RPA83827.1"/>
    </source>
</evidence>
<protein>
    <submittedName>
        <fullName evidence="4">Uncharacterized protein</fullName>
    </submittedName>
</protein>
<evidence type="ECO:0000256" key="1">
    <source>
        <dbReference type="ARBA" id="ARBA00008325"/>
    </source>
</evidence>
<dbReference type="EMBL" id="ML119662">
    <property type="protein sequence ID" value="RPA83827.1"/>
    <property type="molecule type" value="Genomic_DNA"/>
</dbReference>
<keyword evidence="5" id="KW-1185">Reference proteome</keyword>
<accession>A0A3N4IEE5</accession>
<dbReference type="AlphaFoldDB" id="A0A3N4IEE5"/>
<dbReference type="InterPro" id="IPR018559">
    <property type="entry name" value="DUF2015"/>
</dbReference>
<dbReference type="Pfam" id="PF09435">
    <property type="entry name" value="DUF2015"/>
    <property type="match status" value="1"/>
</dbReference>
<proteinExistence type="inferred from homology"/>
<dbReference type="PANTHER" id="PTHR28023">
    <property type="entry name" value="UPF0357 PROTEIN YCL012C"/>
    <property type="match status" value="1"/>
</dbReference>
<reference evidence="4 5" key="1">
    <citation type="journal article" date="2018" name="Nat. Ecol. Evol.">
        <title>Pezizomycetes genomes reveal the molecular basis of ectomycorrhizal truffle lifestyle.</title>
        <authorList>
            <person name="Murat C."/>
            <person name="Payen T."/>
            <person name="Noel B."/>
            <person name="Kuo A."/>
            <person name="Morin E."/>
            <person name="Chen J."/>
            <person name="Kohler A."/>
            <person name="Krizsan K."/>
            <person name="Balestrini R."/>
            <person name="Da Silva C."/>
            <person name="Montanini B."/>
            <person name="Hainaut M."/>
            <person name="Levati E."/>
            <person name="Barry K.W."/>
            <person name="Belfiori B."/>
            <person name="Cichocki N."/>
            <person name="Clum A."/>
            <person name="Dockter R.B."/>
            <person name="Fauchery L."/>
            <person name="Guy J."/>
            <person name="Iotti M."/>
            <person name="Le Tacon F."/>
            <person name="Lindquist E.A."/>
            <person name="Lipzen A."/>
            <person name="Malagnac F."/>
            <person name="Mello A."/>
            <person name="Molinier V."/>
            <person name="Miyauchi S."/>
            <person name="Poulain J."/>
            <person name="Riccioni C."/>
            <person name="Rubini A."/>
            <person name="Sitrit Y."/>
            <person name="Splivallo R."/>
            <person name="Traeger S."/>
            <person name="Wang M."/>
            <person name="Zifcakova L."/>
            <person name="Wipf D."/>
            <person name="Zambonelli A."/>
            <person name="Paolocci F."/>
            <person name="Nowrousian M."/>
            <person name="Ottonello S."/>
            <person name="Baldrian P."/>
            <person name="Spatafora J.W."/>
            <person name="Henrissat B."/>
            <person name="Nagy L.G."/>
            <person name="Aury J.M."/>
            <person name="Wincker P."/>
            <person name="Grigoriev I.V."/>
            <person name="Bonfante P."/>
            <person name="Martin F.M."/>
        </authorList>
    </citation>
    <scope>NUCLEOTIDE SEQUENCE [LARGE SCALE GENOMIC DNA]</scope>
    <source>
        <strain evidence="4 5">RN42</strain>
    </source>
</reference>
<evidence type="ECO:0000313" key="5">
    <source>
        <dbReference type="Proteomes" id="UP000275078"/>
    </source>
</evidence>
<gene>
    <name evidence="4" type="ORF">BJ508DRAFT_413160</name>
</gene>
<keyword evidence="2" id="KW-0732">Signal</keyword>
<feature type="transmembrane region" description="Helical" evidence="3">
    <location>
        <begin position="42"/>
        <end position="60"/>
    </location>
</feature>
<dbReference type="OrthoDB" id="447314at2759"/>
<dbReference type="PANTHER" id="PTHR28023:SF1">
    <property type="entry name" value="UPF0357 PROTEIN YCL012C"/>
    <property type="match status" value="1"/>
</dbReference>
<sequence>MESINNIFHRRDNSVVTIDDQPTTAHPTTPQYVYDLLVDNPIMLGWLLLLTALCLVLYLTRNRLLSAMNRIAHSILPGHLYERLPNTFQGDIEAGLSSSNFDLTGNMFDGDSRAGLDDESKAEVLRIMKRERCTFDEARRKHVVDKLAKNGIGPDGRPLDPRAVFFS</sequence>
<comment type="similarity">
    <text evidence="1">Belongs to the UPF0357 family.</text>
</comment>
<keyword evidence="3" id="KW-1133">Transmembrane helix</keyword>
<organism evidence="4 5">
    <name type="scientific">Ascobolus immersus RN42</name>
    <dbReference type="NCBI Taxonomy" id="1160509"/>
    <lineage>
        <taxon>Eukaryota</taxon>
        <taxon>Fungi</taxon>
        <taxon>Dikarya</taxon>
        <taxon>Ascomycota</taxon>
        <taxon>Pezizomycotina</taxon>
        <taxon>Pezizomycetes</taxon>
        <taxon>Pezizales</taxon>
        <taxon>Ascobolaceae</taxon>
        <taxon>Ascobolus</taxon>
    </lineage>
</organism>
<name>A0A3N4IEE5_ASCIM</name>
<evidence type="ECO:0000256" key="2">
    <source>
        <dbReference type="ARBA" id="ARBA00022729"/>
    </source>
</evidence>
<keyword evidence="3" id="KW-0812">Transmembrane</keyword>
<keyword evidence="3" id="KW-0472">Membrane</keyword>
<evidence type="ECO:0000256" key="3">
    <source>
        <dbReference type="SAM" id="Phobius"/>
    </source>
</evidence>
<dbReference type="Proteomes" id="UP000275078">
    <property type="component" value="Unassembled WGS sequence"/>
</dbReference>